<evidence type="ECO:0000313" key="2">
    <source>
        <dbReference type="EMBL" id="SVB62503.1"/>
    </source>
</evidence>
<reference evidence="2" key="1">
    <citation type="submission" date="2018-05" db="EMBL/GenBank/DDBJ databases">
        <authorList>
            <person name="Lanie J.A."/>
            <person name="Ng W.-L."/>
            <person name="Kazmierczak K.M."/>
            <person name="Andrzejewski T.M."/>
            <person name="Davidsen T.M."/>
            <person name="Wayne K.J."/>
            <person name="Tettelin H."/>
            <person name="Glass J.I."/>
            <person name="Rusch D."/>
            <person name="Podicherti R."/>
            <person name="Tsui H.-C.T."/>
            <person name="Winkler M.E."/>
        </authorList>
    </citation>
    <scope>NUCLEOTIDE SEQUENCE</scope>
</reference>
<evidence type="ECO:0000256" key="1">
    <source>
        <dbReference type="SAM" id="MobiDB-lite"/>
    </source>
</evidence>
<dbReference type="EMBL" id="UINC01050029">
    <property type="protein sequence ID" value="SVB62503.1"/>
    <property type="molecule type" value="Genomic_DNA"/>
</dbReference>
<organism evidence="2">
    <name type="scientific">marine metagenome</name>
    <dbReference type="NCBI Taxonomy" id="408172"/>
    <lineage>
        <taxon>unclassified sequences</taxon>
        <taxon>metagenomes</taxon>
        <taxon>ecological metagenomes</taxon>
    </lineage>
</organism>
<gene>
    <name evidence="2" type="ORF">METZ01_LOCUS215357</name>
</gene>
<feature type="region of interest" description="Disordered" evidence="1">
    <location>
        <begin position="54"/>
        <end position="77"/>
    </location>
</feature>
<dbReference type="AlphaFoldDB" id="A0A382FJW9"/>
<sequence>MSAFCIHNLQTQHPLADGLAPGKQEIAIDHKENGREPQRPFDNNWQFVRKEKNKTRVADVASNGEKNEHPNQHQRIE</sequence>
<proteinExistence type="predicted"/>
<feature type="compositionally biased region" description="Basic and acidic residues" evidence="1">
    <location>
        <begin position="65"/>
        <end position="77"/>
    </location>
</feature>
<accession>A0A382FJW9</accession>
<protein>
    <submittedName>
        <fullName evidence="2">Uncharacterized protein</fullName>
    </submittedName>
</protein>
<name>A0A382FJW9_9ZZZZ</name>